<sequence length="105" mass="11146">MKVILGNMLLCALLVWQSLAAAAPMDCEAQSSDRAPCHEQVIEPALLSMDDCDHCQDCLVPNPVAAPMARIAMAPGLTVIHSFSPPAAPLAPVDDIDHPPNSQYT</sequence>
<dbReference type="RefSeq" id="WP_084200638.1">
    <property type="nucleotide sequence ID" value="NZ_BMYL01000001.1"/>
</dbReference>
<feature type="chain" id="PRO_5042859760" evidence="1">
    <location>
        <begin position="23"/>
        <end position="105"/>
    </location>
</feature>
<protein>
    <submittedName>
        <fullName evidence="2">Uncharacterized protein</fullName>
    </submittedName>
</protein>
<evidence type="ECO:0000313" key="3">
    <source>
        <dbReference type="Proteomes" id="UP000235162"/>
    </source>
</evidence>
<organism evidence="2 3">
    <name type="scientific">Halioglobus japonicus</name>
    <dbReference type="NCBI Taxonomy" id="930805"/>
    <lineage>
        <taxon>Bacteria</taxon>
        <taxon>Pseudomonadati</taxon>
        <taxon>Pseudomonadota</taxon>
        <taxon>Gammaproteobacteria</taxon>
        <taxon>Cellvibrionales</taxon>
        <taxon>Halieaceae</taxon>
        <taxon>Halioglobus</taxon>
    </lineage>
</organism>
<name>A0AAP8MG64_9GAMM</name>
<dbReference type="KEGG" id="hja:BST95_16805"/>
<dbReference type="Proteomes" id="UP000235162">
    <property type="component" value="Unassembled WGS sequence"/>
</dbReference>
<evidence type="ECO:0000313" key="2">
    <source>
        <dbReference type="EMBL" id="PLW87281.1"/>
    </source>
</evidence>
<evidence type="ECO:0000256" key="1">
    <source>
        <dbReference type="SAM" id="SignalP"/>
    </source>
</evidence>
<feature type="signal peptide" evidence="1">
    <location>
        <begin position="1"/>
        <end position="22"/>
    </location>
</feature>
<reference evidence="2 3" key="1">
    <citation type="submission" date="2018-01" db="EMBL/GenBank/DDBJ databases">
        <title>The draft genome sequence of Halioglobus japonicus S1-36.</title>
        <authorList>
            <person name="Du Z.-J."/>
            <person name="Shi M.-J."/>
        </authorList>
    </citation>
    <scope>NUCLEOTIDE SEQUENCE [LARGE SCALE GENOMIC DNA]</scope>
    <source>
        <strain evidence="2 3">S1-36</strain>
    </source>
</reference>
<dbReference type="EMBL" id="PKUR01000001">
    <property type="protein sequence ID" value="PLW87281.1"/>
    <property type="molecule type" value="Genomic_DNA"/>
</dbReference>
<gene>
    <name evidence="2" type="ORF">C0029_01405</name>
</gene>
<dbReference type="AlphaFoldDB" id="A0AAP8MG64"/>
<proteinExistence type="predicted"/>
<keyword evidence="1" id="KW-0732">Signal</keyword>
<keyword evidence="3" id="KW-1185">Reference proteome</keyword>
<accession>A0AAP8MG64</accession>
<comment type="caution">
    <text evidence="2">The sequence shown here is derived from an EMBL/GenBank/DDBJ whole genome shotgun (WGS) entry which is preliminary data.</text>
</comment>